<dbReference type="Gene3D" id="3.30.565.10">
    <property type="entry name" value="Histidine kinase-like ATPase, C-terminal domain"/>
    <property type="match status" value="1"/>
</dbReference>
<evidence type="ECO:0000256" key="10">
    <source>
        <dbReference type="ARBA" id="ARBA00023136"/>
    </source>
</evidence>
<keyword evidence="4" id="KW-0597">Phosphoprotein</keyword>
<dbReference type="InterPro" id="IPR003660">
    <property type="entry name" value="HAMP_dom"/>
</dbReference>
<dbReference type="Pfam" id="PF00512">
    <property type="entry name" value="HisKA"/>
    <property type="match status" value="1"/>
</dbReference>
<evidence type="ECO:0000256" key="11">
    <source>
        <dbReference type="SAM" id="Phobius"/>
    </source>
</evidence>
<dbReference type="InterPro" id="IPR005467">
    <property type="entry name" value="His_kinase_dom"/>
</dbReference>
<dbReference type="Proteomes" id="UP000094469">
    <property type="component" value="Unassembled WGS sequence"/>
</dbReference>
<dbReference type="SUPFAM" id="SSF55874">
    <property type="entry name" value="ATPase domain of HSP90 chaperone/DNA topoisomerase II/histidine kinase"/>
    <property type="match status" value="1"/>
</dbReference>
<name>A0A1E5HE34_9ENTE</name>
<evidence type="ECO:0000313" key="15">
    <source>
        <dbReference type="Proteomes" id="UP000094469"/>
    </source>
</evidence>
<feature type="domain" description="HAMP" evidence="13">
    <location>
        <begin position="185"/>
        <end position="238"/>
    </location>
</feature>
<dbReference type="PRINTS" id="PR00344">
    <property type="entry name" value="BCTRLSENSOR"/>
</dbReference>
<evidence type="ECO:0000256" key="9">
    <source>
        <dbReference type="ARBA" id="ARBA00023012"/>
    </source>
</evidence>
<dbReference type="InterPro" id="IPR004358">
    <property type="entry name" value="Sig_transdc_His_kin-like_C"/>
</dbReference>
<dbReference type="GO" id="GO:0005886">
    <property type="term" value="C:plasma membrane"/>
    <property type="evidence" value="ECO:0007669"/>
    <property type="project" value="TreeGrafter"/>
</dbReference>
<dbReference type="FunFam" id="1.10.287.130:FF:000001">
    <property type="entry name" value="Two-component sensor histidine kinase"/>
    <property type="match status" value="1"/>
</dbReference>
<keyword evidence="6 11" id="KW-0812">Transmembrane</keyword>
<reference evidence="15" key="1">
    <citation type="submission" date="2016-09" db="EMBL/GenBank/DDBJ databases">
        <authorList>
            <person name="Gulvik C.A."/>
        </authorList>
    </citation>
    <scope>NUCLEOTIDE SEQUENCE [LARGE SCALE GENOMIC DNA]</scope>
    <source>
        <strain evidence="15">LMG 26676</strain>
    </source>
</reference>
<evidence type="ECO:0000259" key="13">
    <source>
        <dbReference type="PROSITE" id="PS50885"/>
    </source>
</evidence>
<dbReference type="SMART" id="SM00388">
    <property type="entry name" value="HisKA"/>
    <property type="match status" value="1"/>
</dbReference>
<dbReference type="STRING" id="1131292.BCR24_12910"/>
<evidence type="ECO:0000256" key="8">
    <source>
        <dbReference type="ARBA" id="ARBA00022989"/>
    </source>
</evidence>
<dbReference type="InterPro" id="IPR003594">
    <property type="entry name" value="HATPase_dom"/>
</dbReference>
<dbReference type="GO" id="GO:0000155">
    <property type="term" value="F:phosphorelay sensor kinase activity"/>
    <property type="evidence" value="ECO:0007669"/>
    <property type="project" value="InterPro"/>
</dbReference>
<proteinExistence type="predicted"/>
<evidence type="ECO:0000313" key="14">
    <source>
        <dbReference type="EMBL" id="OEG23208.1"/>
    </source>
</evidence>
<dbReference type="PROSITE" id="PS50885">
    <property type="entry name" value="HAMP"/>
    <property type="match status" value="1"/>
</dbReference>
<evidence type="ECO:0000256" key="5">
    <source>
        <dbReference type="ARBA" id="ARBA00022679"/>
    </source>
</evidence>
<feature type="transmembrane region" description="Helical" evidence="11">
    <location>
        <begin position="21"/>
        <end position="44"/>
    </location>
</feature>
<gene>
    <name evidence="14" type="ORF">BCR24_12910</name>
</gene>
<keyword evidence="8 11" id="KW-1133">Transmembrane helix</keyword>
<accession>A0A1E5HE34</accession>
<dbReference type="InterPro" id="IPR036097">
    <property type="entry name" value="HisK_dim/P_sf"/>
</dbReference>
<evidence type="ECO:0000256" key="4">
    <source>
        <dbReference type="ARBA" id="ARBA00022553"/>
    </source>
</evidence>
<dbReference type="CDD" id="cd00082">
    <property type="entry name" value="HisKA"/>
    <property type="match status" value="1"/>
</dbReference>
<evidence type="ECO:0000256" key="1">
    <source>
        <dbReference type="ARBA" id="ARBA00000085"/>
    </source>
</evidence>
<evidence type="ECO:0000256" key="2">
    <source>
        <dbReference type="ARBA" id="ARBA00004370"/>
    </source>
</evidence>
<dbReference type="SUPFAM" id="SSF47384">
    <property type="entry name" value="Homodimeric domain of signal transducing histidine kinase"/>
    <property type="match status" value="1"/>
</dbReference>
<dbReference type="SMART" id="SM00387">
    <property type="entry name" value="HATPase_c"/>
    <property type="match status" value="1"/>
</dbReference>
<dbReference type="InterPro" id="IPR050428">
    <property type="entry name" value="TCS_sensor_his_kinase"/>
</dbReference>
<keyword evidence="7 14" id="KW-0418">Kinase</keyword>
<feature type="transmembrane region" description="Helical" evidence="11">
    <location>
        <begin position="161"/>
        <end position="184"/>
    </location>
</feature>
<feature type="domain" description="Histidine kinase" evidence="12">
    <location>
        <begin position="246"/>
        <end position="457"/>
    </location>
</feature>
<dbReference type="EC" id="2.7.13.3" evidence="3"/>
<dbReference type="EMBL" id="MIKC01000006">
    <property type="protein sequence ID" value="OEG23208.1"/>
    <property type="molecule type" value="Genomic_DNA"/>
</dbReference>
<keyword evidence="10 11" id="KW-0472">Membrane</keyword>
<dbReference type="PANTHER" id="PTHR45436">
    <property type="entry name" value="SENSOR HISTIDINE KINASE YKOH"/>
    <property type="match status" value="1"/>
</dbReference>
<dbReference type="Gene3D" id="1.10.287.130">
    <property type="match status" value="1"/>
</dbReference>
<dbReference type="Gene3D" id="6.10.340.10">
    <property type="match status" value="1"/>
</dbReference>
<dbReference type="OrthoDB" id="9786919at2"/>
<comment type="caution">
    <text evidence="14">The sequence shown here is derived from an EMBL/GenBank/DDBJ whole genome shotgun (WGS) entry which is preliminary data.</text>
</comment>
<evidence type="ECO:0000256" key="6">
    <source>
        <dbReference type="ARBA" id="ARBA00022692"/>
    </source>
</evidence>
<organism evidence="14 15">
    <name type="scientific">Enterococcus ureilyticus</name>
    <dbReference type="NCBI Taxonomy" id="1131292"/>
    <lineage>
        <taxon>Bacteria</taxon>
        <taxon>Bacillati</taxon>
        <taxon>Bacillota</taxon>
        <taxon>Bacilli</taxon>
        <taxon>Lactobacillales</taxon>
        <taxon>Enterococcaceae</taxon>
        <taxon>Enterococcus</taxon>
    </lineage>
</organism>
<dbReference type="FunFam" id="3.30.565.10:FF:000006">
    <property type="entry name" value="Sensor histidine kinase WalK"/>
    <property type="match status" value="1"/>
</dbReference>
<dbReference type="Pfam" id="PF02518">
    <property type="entry name" value="HATPase_c"/>
    <property type="match status" value="1"/>
</dbReference>
<dbReference type="RefSeq" id="WP_069639395.1">
    <property type="nucleotide sequence ID" value="NZ_JAFBEZ010000014.1"/>
</dbReference>
<keyword evidence="15" id="KW-1185">Reference proteome</keyword>
<dbReference type="InterPro" id="IPR003661">
    <property type="entry name" value="HisK_dim/P_dom"/>
</dbReference>
<protein>
    <recommendedName>
        <fullName evidence="3">histidine kinase</fullName>
        <ecNumber evidence="3">2.7.13.3</ecNumber>
    </recommendedName>
</protein>
<dbReference type="InterPro" id="IPR036890">
    <property type="entry name" value="HATPase_C_sf"/>
</dbReference>
<comment type="catalytic activity">
    <reaction evidence="1">
        <text>ATP + protein L-histidine = ADP + protein N-phospho-L-histidine.</text>
        <dbReference type="EC" id="2.7.13.3"/>
    </reaction>
</comment>
<evidence type="ECO:0000259" key="12">
    <source>
        <dbReference type="PROSITE" id="PS50109"/>
    </source>
</evidence>
<evidence type="ECO:0000256" key="7">
    <source>
        <dbReference type="ARBA" id="ARBA00022777"/>
    </source>
</evidence>
<dbReference type="PROSITE" id="PS50109">
    <property type="entry name" value="HIS_KIN"/>
    <property type="match status" value="1"/>
</dbReference>
<keyword evidence="5" id="KW-0808">Transferase</keyword>
<evidence type="ECO:0000256" key="3">
    <source>
        <dbReference type="ARBA" id="ARBA00012438"/>
    </source>
</evidence>
<sequence length="459" mass="52140">MRRIKETFQQQKNTTQFQLMVRFVSLLVSAIVILSIAIMGITIAELYEVTEEQAVLLEGSLKNNEAQEAVEWQKTLVNYGVTDNSPYLIRVGLTSGETVFSSEDAQELYAEFPRLKQLILFDQILWTSEMEPYYYRSFQKRNAHITILVDLEDQFEVIGRIFSLTLFLTVIVILIGAFVTYRFSRKISQSLVKMNEEISQLESSAIEQKLTVSKTPLEVQNIAQSFNELLEKQRQSLKREQEFVTDASHELRTPLAAIRGHVNLIKRRGKTHPQVIPKSLTYIDTESKRMETLVEQLLTLGRLTNQASLQEVDLSSLIQQTVTELSVMGTQNVTVQIEEGILITGQTEHFYQIARNLIENAMKYTEDTGTIGVTLFSNANNIQLVVEDSGIGISNEEKKKIFERFYRVDQSRSSKIPGSGIGLSIVKELVELYQGEITVTDKAPLGSCFTVSFTINHEK</sequence>
<dbReference type="AlphaFoldDB" id="A0A1E5HE34"/>
<comment type="subcellular location">
    <subcellularLocation>
        <location evidence="2">Membrane</location>
    </subcellularLocation>
</comment>
<dbReference type="CDD" id="cd00075">
    <property type="entry name" value="HATPase"/>
    <property type="match status" value="1"/>
</dbReference>
<keyword evidence="9" id="KW-0902">Two-component regulatory system</keyword>
<dbReference type="PANTHER" id="PTHR45436:SF5">
    <property type="entry name" value="SENSOR HISTIDINE KINASE TRCS"/>
    <property type="match status" value="1"/>
</dbReference>